<evidence type="ECO:0000313" key="4">
    <source>
        <dbReference type="Proteomes" id="UP001492380"/>
    </source>
</evidence>
<dbReference type="PANTHER" id="PTHR28199">
    <property type="entry name" value="PROCESSING OF GAS1 AND ALP PROTEIN 2"/>
    <property type="match status" value="1"/>
</dbReference>
<dbReference type="EMBL" id="JBBWRZ010000001">
    <property type="protein sequence ID" value="KAK8247251.1"/>
    <property type="molecule type" value="Genomic_DNA"/>
</dbReference>
<keyword evidence="4" id="KW-1185">Reference proteome</keyword>
<feature type="compositionally biased region" description="Basic and acidic residues" evidence="1">
    <location>
        <begin position="156"/>
        <end position="166"/>
    </location>
</feature>
<name>A0ABR1Z5B8_9PEZI</name>
<proteinExistence type="predicted"/>
<accession>A0ABR1Z5B8</accession>
<feature type="compositionally biased region" description="Basic and acidic residues" evidence="1">
    <location>
        <begin position="105"/>
        <end position="115"/>
    </location>
</feature>
<evidence type="ECO:0000256" key="2">
    <source>
        <dbReference type="SAM" id="Phobius"/>
    </source>
</evidence>
<gene>
    <name evidence="3" type="ORF">HDK90DRAFT_506927</name>
</gene>
<evidence type="ECO:0000256" key="1">
    <source>
        <dbReference type="SAM" id="MobiDB-lite"/>
    </source>
</evidence>
<organism evidence="3 4">
    <name type="scientific">Phyllosticta capitalensis</name>
    <dbReference type="NCBI Taxonomy" id="121624"/>
    <lineage>
        <taxon>Eukaryota</taxon>
        <taxon>Fungi</taxon>
        <taxon>Dikarya</taxon>
        <taxon>Ascomycota</taxon>
        <taxon>Pezizomycotina</taxon>
        <taxon>Dothideomycetes</taxon>
        <taxon>Dothideomycetes incertae sedis</taxon>
        <taxon>Botryosphaeriales</taxon>
        <taxon>Phyllostictaceae</taxon>
        <taxon>Phyllosticta</taxon>
    </lineage>
</organism>
<feature type="region of interest" description="Disordered" evidence="1">
    <location>
        <begin position="156"/>
        <end position="175"/>
    </location>
</feature>
<feature type="compositionally biased region" description="Low complexity" evidence="1">
    <location>
        <begin position="93"/>
        <end position="104"/>
    </location>
</feature>
<comment type="caution">
    <text evidence="3">The sequence shown here is derived from an EMBL/GenBank/DDBJ whole genome shotgun (WGS) entry which is preliminary data.</text>
</comment>
<dbReference type="Pfam" id="PF07543">
    <property type="entry name" value="PGA2"/>
    <property type="match status" value="1"/>
</dbReference>
<protein>
    <submittedName>
        <fullName evidence="3">Trafficking PGA2-domain-containing protein</fullName>
    </submittedName>
</protein>
<reference evidence="3 4" key="1">
    <citation type="submission" date="2024-04" db="EMBL/GenBank/DDBJ databases">
        <title>Phyllosticta paracitricarpa is synonymous to the EU quarantine fungus P. citricarpa based on phylogenomic analyses.</title>
        <authorList>
            <consortium name="Lawrence Berkeley National Laboratory"/>
            <person name="Van Ingen-Buijs V.A."/>
            <person name="Van Westerhoven A.C."/>
            <person name="Haridas S."/>
            <person name="Skiadas P."/>
            <person name="Martin F."/>
            <person name="Groenewald J.Z."/>
            <person name="Crous P.W."/>
            <person name="Seidl M.F."/>
        </authorList>
    </citation>
    <scope>NUCLEOTIDE SEQUENCE [LARGE SCALE GENOMIC DNA]</scope>
    <source>
        <strain evidence="3 4">CBS 123374</strain>
    </source>
</reference>
<feature type="region of interest" description="Disordered" evidence="1">
    <location>
        <begin position="79"/>
        <end position="138"/>
    </location>
</feature>
<feature type="transmembrane region" description="Helical" evidence="2">
    <location>
        <begin position="51"/>
        <end position="68"/>
    </location>
</feature>
<dbReference type="Proteomes" id="UP001492380">
    <property type="component" value="Unassembled WGS sequence"/>
</dbReference>
<dbReference type="InterPro" id="IPR011431">
    <property type="entry name" value="Trafficking_Pga2"/>
</dbReference>
<keyword evidence="2" id="KW-0472">Membrane</keyword>
<keyword evidence="2" id="KW-0812">Transmembrane</keyword>
<sequence length="175" mass="19497">MGMTPMTIVADEPPASTPGVGSDVMALLSTWGNNFTTQTHKTFSNLSARDYIRLVVIIGAYALLRPYLMKLGAHMQMKQHQKDSQASAENGQDGATGTATAADLRGGRRRNEPQKKYAIPGVDSDSEEDEKNDWGRTARLRQRKMIRDLLAKQEERLQAERDADSDKDIEEFLVD</sequence>
<dbReference type="PANTHER" id="PTHR28199:SF1">
    <property type="entry name" value="PROCESSING OF GAS1 AND ALP PROTEIN 2"/>
    <property type="match status" value="1"/>
</dbReference>
<keyword evidence="2" id="KW-1133">Transmembrane helix</keyword>
<evidence type="ECO:0000313" key="3">
    <source>
        <dbReference type="EMBL" id="KAK8247251.1"/>
    </source>
</evidence>